<reference evidence="2" key="1">
    <citation type="journal article" date="2015" name="Nature">
        <title>Complex archaea that bridge the gap between prokaryotes and eukaryotes.</title>
        <authorList>
            <person name="Spang A."/>
            <person name="Saw J.H."/>
            <person name="Jorgensen S.L."/>
            <person name="Zaremba-Niedzwiedzka K."/>
            <person name="Martijn J."/>
            <person name="Lind A.E."/>
            <person name="van Eijk R."/>
            <person name="Schleper C."/>
            <person name="Guy L."/>
            <person name="Ettema T.J."/>
        </authorList>
    </citation>
    <scope>NUCLEOTIDE SEQUENCE</scope>
</reference>
<name>A0A0F9USJ2_9ZZZZ</name>
<protein>
    <submittedName>
        <fullName evidence="2">Uncharacterized protein</fullName>
    </submittedName>
</protein>
<gene>
    <name evidence="2" type="ORF">LCGC14_0570730</name>
</gene>
<organism evidence="2">
    <name type="scientific">marine sediment metagenome</name>
    <dbReference type="NCBI Taxonomy" id="412755"/>
    <lineage>
        <taxon>unclassified sequences</taxon>
        <taxon>metagenomes</taxon>
        <taxon>ecological metagenomes</taxon>
    </lineage>
</organism>
<dbReference type="AlphaFoldDB" id="A0A0F9USJ2"/>
<keyword evidence="1" id="KW-1133">Transmembrane helix</keyword>
<sequence>MISFVTHYPLLLVDVFTTLPMPRSIFGSVIVLIKLAFININFINLFELFVTSLMQGYKWLNTLTHESIIGQLSQI</sequence>
<keyword evidence="1" id="KW-0812">Transmembrane</keyword>
<proteinExistence type="predicted"/>
<comment type="caution">
    <text evidence="2">The sequence shown here is derived from an EMBL/GenBank/DDBJ whole genome shotgun (WGS) entry which is preliminary data.</text>
</comment>
<feature type="transmembrane region" description="Helical" evidence="1">
    <location>
        <begin position="25"/>
        <end position="50"/>
    </location>
</feature>
<evidence type="ECO:0000256" key="1">
    <source>
        <dbReference type="SAM" id="Phobius"/>
    </source>
</evidence>
<dbReference type="EMBL" id="LAZR01000837">
    <property type="protein sequence ID" value="KKN56603.1"/>
    <property type="molecule type" value="Genomic_DNA"/>
</dbReference>
<keyword evidence="1" id="KW-0472">Membrane</keyword>
<evidence type="ECO:0000313" key="2">
    <source>
        <dbReference type="EMBL" id="KKN56603.1"/>
    </source>
</evidence>
<accession>A0A0F9USJ2</accession>